<proteinExistence type="predicted"/>
<comment type="caution">
    <text evidence="1">The sequence shown here is derived from an EMBL/GenBank/DDBJ whole genome shotgun (WGS) entry which is preliminary data.</text>
</comment>
<dbReference type="EMBL" id="WBUI01000011">
    <property type="protein sequence ID" value="KAB2932032.1"/>
    <property type="molecule type" value="Genomic_DNA"/>
</dbReference>
<dbReference type="Proteomes" id="UP000460298">
    <property type="component" value="Unassembled WGS sequence"/>
</dbReference>
<reference evidence="1 2" key="1">
    <citation type="submission" date="2019-10" db="EMBL/GenBank/DDBJ databases">
        <title>Extracellular Electron Transfer in a Candidatus Methanoperedens spp. Enrichment Culture.</title>
        <authorList>
            <person name="Berger S."/>
            <person name="Rangel Shaw D."/>
            <person name="Berben T."/>
            <person name="In 'T Zandt M."/>
            <person name="Frank J."/>
            <person name="Reimann J."/>
            <person name="Jetten M.S.M."/>
            <person name="Welte C.U."/>
        </authorList>
    </citation>
    <scope>NUCLEOTIDE SEQUENCE [LARGE SCALE GENOMIC DNA]</scope>
    <source>
        <strain evidence="1">SB12</strain>
    </source>
</reference>
<dbReference type="InterPro" id="IPR011055">
    <property type="entry name" value="Dup_hybrid_motif"/>
</dbReference>
<dbReference type="AlphaFoldDB" id="A0A833M1A8"/>
<dbReference type="Gene3D" id="2.70.70.10">
    <property type="entry name" value="Glucose Permease (Domain IIA)"/>
    <property type="match status" value="1"/>
</dbReference>
<accession>A0A833M1A8</accession>
<sequence length="195" mass="21802">MRWMLLHTLLITPAMPVSLEKSLYGNFSDTGNSAWRMRSGRRRALRETYVDALRTVGSCKYFVVGTKVKVHPNTPNSRQSKGESYKEIYKLQIGDLFDVSGVSWYGPTEDFTVIDARPRAGYGDYLYLDINGQQVGMAHFAEVNADILGGQTVPAGTYLGRTQPLMGKSTGRHIHIEDPDLLRSSDKTLKILQGE</sequence>
<evidence type="ECO:0000313" key="2">
    <source>
        <dbReference type="Proteomes" id="UP000460298"/>
    </source>
</evidence>
<evidence type="ECO:0000313" key="1">
    <source>
        <dbReference type="EMBL" id="KAB2932032.1"/>
    </source>
</evidence>
<protein>
    <submittedName>
        <fullName evidence="1">M23 family metallopeptidase</fullName>
    </submittedName>
</protein>
<gene>
    <name evidence="1" type="ORF">F9K24_12170</name>
</gene>
<name>A0A833M1A8_9LEPT</name>
<organism evidence="1 2">
    <name type="scientific">Leptonema illini</name>
    <dbReference type="NCBI Taxonomy" id="183"/>
    <lineage>
        <taxon>Bacteria</taxon>
        <taxon>Pseudomonadati</taxon>
        <taxon>Spirochaetota</taxon>
        <taxon>Spirochaetia</taxon>
        <taxon>Leptospirales</taxon>
        <taxon>Leptospiraceae</taxon>
        <taxon>Leptonema</taxon>
    </lineage>
</organism>